<evidence type="ECO:0000313" key="4">
    <source>
        <dbReference type="EMBL" id="QDX24860.1"/>
    </source>
</evidence>
<dbReference type="KEGG" id="ssua:FPZ54_01615"/>
<dbReference type="EMBL" id="CP042239">
    <property type="protein sequence ID" value="QDX24860.1"/>
    <property type="molecule type" value="Genomic_DNA"/>
</dbReference>
<dbReference type="AlphaFoldDB" id="A0A518RBL0"/>
<evidence type="ECO:0000256" key="2">
    <source>
        <dbReference type="ARBA" id="ARBA00023315"/>
    </source>
</evidence>
<dbReference type="SUPFAM" id="SSF55729">
    <property type="entry name" value="Acyl-CoA N-acyltransferases (Nat)"/>
    <property type="match status" value="1"/>
</dbReference>
<dbReference type="OrthoDB" id="9797456at2"/>
<dbReference type="Pfam" id="PF08445">
    <property type="entry name" value="FR47"/>
    <property type="match status" value="1"/>
</dbReference>
<sequence length="226" mass="24310">MTHVLDRPIWSALTTGWAHLAEGDARALRIDRKVGMFGAAADAAPESAVALAALVPQEGELWLVERDPLPLPPGVRVVKEGLAVQMVLDRLTPDEREPPAIEPLGDADGAEMFALATLTEPGPYVRRTHRLGGFVGVREGGKLVAMAGERMQMPGYGEVSAVCTHPDWRGRGLAGHLTRHVTAAILARGLTPFLHCYASNAGAVALYEAMGFRIRAYIHATVIVRR</sequence>
<dbReference type="PANTHER" id="PTHR43877">
    <property type="entry name" value="AMINOALKYLPHOSPHONATE N-ACETYLTRANSFERASE-RELATED-RELATED"/>
    <property type="match status" value="1"/>
</dbReference>
<evidence type="ECO:0000259" key="3">
    <source>
        <dbReference type="PROSITE" id="PS51186"/>
    </source>
</evidence>
<keyword evidence="5" id="KW-1185">Reference proteome</keyword>
<dbReference type="Gene3D" id="3.40.630.30">
    <property type="match status" value="1"/>
</dbReference>
<evidence type="ECO:0000313" key="5">
    <source>
        <dbReference type="Proteomes" id="UP000318055"/>
    </source>
</evidence>
<dbReference type="PROSITE" id="PS51186">
    <property type="entry name" value="GNAT"/>
    <property type="match status" value="1"/>
</dbReference>
<evidence type="ECO:0000256" key="1">
    <source>
        <dbReference type="ARBA" id="ARBA00022679"/>
    </source>
</evidence>
<dbReference type="GO" id="GO:0016747">
    <property type="term" value="F:acyltransferase activity, transferring groups other than amino-acyl groups"/>
    <property type="evidence" value="ECO:0007669"/>
    <property type="project" value="InterPro"/>
</dbReference>
<gene>
    <name evidence="4" type="ORF">FPZ54_01615</name>
</gene>
<dbReference type="Proteomes" id="UP000318055">
    <property type="component" value="Chromosome"/>
</dbReference>
<dbReference type="InterPro" id="IPR013653">
    <property type="entry name" value="GCN5-like_dom"/>
</dbReference>
<accession>A0A518RBL0</accession>
<dbReference type="RefSeq" id="WP_145844496.1">
    <property type="nucleotide sequence ID" value="NZ_CP042239.1"/>
</dbReference>
<protein>
    <submittedName>
        <fullName evidence="4">GNAT family N-acetyltransferase</fullName>
    </submittedName>
</protein>
<dbReference type="InterPro" id="IPR016181">
    <property type="entry name" value="Acyl_CoA_acyltransferase"/>
</dbReference>
<dbReference type="InterPro" id="IPR050832">
    <property type="entry name" value="Bact_Acetyltransf"/>
</dbReference>
<proteinExistence type="predicted"/>
<organism evidence="4 5">
    <name type="scientific">Sphingomonas suaedae</name>
    <dbReference type="NCBI Taxonomy" id="2599297"/>
    <lineage>
        <taxon>Bacteria</taxon>
        <taxon>Pseudomonadati</taxon>
        <taxon>Pseudomonadota</taxon>
        <taxon>Alphaproteobacteria</taxon>
        <taxon>Sphingomonadales</taxon>
        <taxon>Sphingomonadaceae</taxon>
        <taxon>Sphingomonas</taxon>
    </lineage>
</organism>
<reference evidence="4 5" key="1">
    <citation type="submission" date="2019-07" db="EMBL/GenBank/DDBJ databases">
        <title>Sphingomonas alkalisoli sp. nov., isolated from rhizosphere soil of Suaedae salsa.</title>
        <authorList>
            <person name="Zhang H."/>
            <person name="Xu L."/>
            <person name="Zhang J.-X."/>
            <person name="Sun J.-Q."/>
        </authorList>
    </citation>
    <scope>NUCLEOTIDE SEQUENCE [LARGE SCALE GENOMIC DNA]</scope>
    <source>
        <strain evidence="4 5">XS-10</strain>
    </source>
</reference>
<dbReference type="InterPro" id="IPR000182">
    <property type="entry name" value="GNAT_dom"/>
</dbReference>
<dbReference type="CDD" id="cd04301">
    <property type="entry name" value="NAT_SF"/>
    <property type="match status" value="1"/>
</dbReference>
<keyword evidence="1 4" id="KW-0808">Transferase</keyword>
<feature type="domain" description="N-acetyltransferase" evidence="3">
    <location>
        <begin position="86"/>
        <end position="226"/>
    </location>
</feature>
<name>A0A518RBL0_9SPHN</name>
<keyword evidence="2" id="KW-0012">Acyltransferase</keyword>